<dbReference type="InterPro" id="IPR001611">
    <property type="entry name" value="Leu-rich_rpt"/>
</dbReference>
<dbReference type="Proteomes" id="UP001162640">
    <property type="component" value="Unassembled WGS sequence"/>
</dbReference>
<dbReference type="InterPro" id="IPR032675">
    <property type="entry name" value="LRR_dom_sf"/>
</dbReference>
<sequence>MGPKKKKATTPKTGKHRKSNKVAIAPPPDAEKQTPTSAPAPAPAPPPKPKCPWSHLRSPYGGKMSPADEWTKLTGSDYSASVVEINKEILKEEGVGVDQVIQYAVNIYEAPPPEPEPVITPEPEPEPVLTPEPEPAPEPTLLDGSDAAPPVQGDTTPTPTPAPSPAPKIIDTLQIINCGLKTLPIPPNILQKLISLHVPGSCLSSNTITTLLSSSPSFLRCLSLVGNALTSIPLQLFSHTPKLLELDLSYNKGLGVCFPTDAFSSTPSLSMTLRSLNLEACNISAGLVDSLASLNNLRILNISANDISMEELTKLAPEVSPPPQFVGKLEKFNFHPMNSVANDKAYPTTFSKLLKKMICLKSLDENPFSQSMKIDVEQLAKLDMTADDENTKDSSTCSCVYGNPCTSKYNCKPHIWFRRYEVAKQAKEDPDFDVAKALAGGGSWRVTMMKMNNNDIDDLNEYMRDFLLCLDFSSLRLPH</sequence>
<protein>
    <submittedName>
        <fullName evidence="4">Uncharacterized protein</fullName>
    </submittedName>
</protein>
<organism evidence="4 5">
    <name type="scientific">Triparma laevis f. inornata</name>
    <dbReference type="NCBI Taxonomy" id="1714386"/>
    <lineage>
        <taxon>Eukaryota</taxon>
        <taxon>Sar</taxon>
        <taxon>Stramenopiles</taxon>
        <taxon>Ochrophyta</taxon>
        <taxon>Bolidophyceae</taxon>
        <taxon>Parmales</taxon>
        <taxon>Triparmaceae</taxon>
        <taxon>Triparma</taxon>
    </lineage>
</organism>
<evidence type="ECO:0000256" key="3">
    <source>
        <dbReference type="SAM" id="MobiDB-lite"/>
    </source>
</evidence>
<feature type="compositionally biased region" description="Basic residues" evidence="3">
    <location>
        <begin position="1"/>
        <end position="20"/>
    </location>
</feature>
<gene>
    <name evidence="4" type="ORF">TL16_g11727</name>
</gene>
<keyword evidence="1" id="KW-0433">Leucine-rich repeat</keyword>
<name>A0A9W7BH01_9STRA</name>
<feature type="compositionally biased region" description="Pro residues" evidence="3">
    <location>
        <begin position="111"/>
        <end position="138"/>
    </location>
</feature>
<feature type="compositionally biased region" description="Pro residues" evidence="3">
    <location>
        <begin position="38"/>
        <end position="50"/>
    </location>
</feature>
<dbReference type="AlphaFoldDB" id="A0A9W7BH01"/>
<dbReference type="Pfam" id="PF13855">
    <property type="entry name" value="LRR_8"/>
    <property type="match status" value="1"/>
</dbReference>
<reference evidence="5" key="1">
    <citation type="journal article" date="2023" name="Commun. Biol.">
        <title>Genome analysis of Parmales, the sister group of diatoms, reveals the evolutionary specialization of diatoms from phago-mixotrophs to photoautotrophs.</title>
        <authorList>
            <person name="Ban H."/>
            <person name="Sato S."/>
            <person name="Yoshikawa S."/>
            <person name="Yamada K."/>
            <person name="Nakamura Y."/>
            <person name="Ichinomiya M."/>
            <person name="Sato N."/>
            <person name="Blanc-Mathieu R."/>
            <person name="Endo H."/>
            <person name="Kuwata A."/>
            <person name="Ogata H."/>
        </authorList>
    </citation>
    <scope>NUCLEOTIDE SEQUENCE [LARGE SCALE GENOMIC DNA]</scope>
</reference>
<evidence type="ECO:0000313" key="5">
    <source>
        <dbReference type="Proteomes" id="UP001162640"/>
    </source>
</evidence>
<evidence type="ECO:0000256" key="2">
    <source>
        <dbReference type="ARBA" id="ARBA00022737"/>
    </source>
</evidence>
<keyword evidence="2" id="KW-0677">Repeat</keyword>
<dbReference type="Gene3D" id="3.80.10.10">
    <property type="entry name" value="Ribonuclease Inhibitor"/>
    <property type="match status" value="1"/>
</dbReference>
<dbReference type="EMBL" id="BLQM01000446">
    <property type="protein sequence ID" value="GMH90306.1"/>
    <property type="molecule type" value="Genomic_DNA"/>
</dbReference>
<dbReference type="PANTHER" id="PTHR45617">
    <property type="entry name" value="LEUCINE RICH REPEAT FAMILY PROTEIN"/>
    <property type="match status" value="1"/>
</dbReference>
<feature type="region of interest" description="Disordered" evidence="3">
    <location>
        <begin position="1"/>
        <end position="66"/>
    </location>
</feature>
<dbReference type="SUPFAM" id="SSF52047">
    <property type="entry name" value="RNI-like"/>
    <property type="match status" value="1"/>
</dbReference>
<accession>A0A9W7BH01</accession>
<evidence type="ECO:0000256" key="1">
    <source>
        <dbReference type="ARBA" id="ARBA00022614"/>
    </source>
</evidence>
<dbReference type="PANTHER" id="PTHR45617:SF181">
    <property type="entry name" value="LP04042P"/>
    <property type="match status" value="1"/>
</dbReference>
<proteinExistence type="predicted"/>
<evidence type="ECO:0000313" key="4">
    <source>
        <dbReference type="EMBL" id="GMH90306.1"/>
    </source>
</evidence>
<comment type="caution">
    <text evidence="4">The sequence shown here is derived from an EMBL/GenBank/DDBJ whole genome shotgun (WGS) entry which is preliminary data.</text>
</comment>
<feature type="region of interest" description="Disordered" evidence="3">
    <location>
        <begin position="111"/>
        <end position="166"/>
    </location>
</feature>